<evidence type="ECO:0000313" key="1">
    <source>
        <dbReference type="EMBL" id="MCQ4924267.1"/>
    </source>
</evidence>
<protein>
    <submittedName>
        <fullName evidence="1">Uncharacterized protein</fullName>
    </submittedName>
</protein>
<reference evidence="1 2" key="1">
    <citation type="submission" date="2022-06" db="EMBL/GenBank/DDBJ databases">
        <title>Isolation of gut microbiota from human fecal samples.</title>
        <authorList>
            <person name="Pamer E.G."/>
            <person name="Barat B."/>
            <person name="Waligurski E."/>
            <person name="Medina S."/>
            <person name="Paddock L."/>
            <person name="Mostad J."/>
        </authorList>
    </citation>
    <scope>NUCLEOTIDE SEQUENCE [LARGE SCALE GENOMIC DNA]</scope>
    <source>
        <strain evidence="1 2">DFI.7.95</strain>
    </source>
</reference>
<name>A0ABT1SCQ0_9FIRM</name>
<keyword evidence="2" id="KW-1185">Reference proteome</keyword>
<organism evidence="1 2">
    <name type="scientific">Tissierella carlieri</name>
    <dbReference type="NCBI Taxonomy" id="689904"/>
    <lineage>
        <taxon>Bacteria</taxon>
        <taxon>Bacillati</taxon>
        <taxon>Bacillota</taxon>
        <taxon>Tissierellia</taxon>
        <taxon>Tissierellales</taxon>
        <taxon>Tissierellaceae</taxon>
        <taxon>Tissierella</taxon>
    </lineage>
</organism>
<comment type="caution">
    <text evidence="1">The sequence shown here is derived from an EMBL/GenBank/DDBJ whole genome shotgun (WGS) entry which is preliminary data.</text>
</comment>
<accession>A0ABT1SCQ0</accession>
<dbReference type="Proteomes" id="UP001524478">
    <property type="component" value="Unassembled WGS sequence"/>
</dbReference>
<dbReference type="EMBL" id="JANGAC010000011">
    <property type="protein sequence ID" value="MCQ4924267.1"/>
    <property type="molecule type" value="Genomic_DNA"/>
</dbReference>
<dbReference type="RefSeq" id="WP_256312038.1">
    <property type="nucleotide sequence ID" value="NZ_JANGAC010000011.1"/>
</dbReference>
<sequence>MLFNNIIEKRIVKDGAHRSVLEMPADDYNKVYNGQYSEEIALQIINHHFERRGDDGRPTDIQIEYEDDSDMVKIYANVNYLGNDHTRYGRR</sequence>
<evidence type="ECO:0000313" key="2">
    <source>
        <dbReference type="Proteomes" id="UP001524478"/>
    </source>
</evidence>
<gene>
    <name evidence="1" type="ORF">NE686_14285</name>
</gene>
<proteinExistence type="predicted"/>